<dbReference type="AlphaFoldDB" id="A0A0G1NH08"/>
<dbReference type="Proteomes" id="UP000033966">
    <property type="component" value="Unassembled WGS sequence"/>
</dbReference>
<comment type="caution">
    <text evidence="1">The sequence shown here is derived from an EMBL/GenBank/DDBJ whole genome shotgun (WGS) entry which is preliminary data.</text>
</comment>
<sequence>IVLGSFLVLNQYLSLAHAQIF</sequence>
<proteinExistence type="predicted"/>
<feature type="non-terminal residue" evidence="1">
    <location>
        <position position="1"/>
    </location>
</feature>
<accession>A0A0G1NH08</accession>
<reference evidence="1 2" key="1">
    <citation type="journal article" date="2015" name="Nature">
        <title>rRNA introns, odd ribosomes, and small enigmatic genomes across a large radiation of phyla.</title>
        <authorList>
            <person name="Brown C.T."/>
            <person name="Hug L.A."/>
            <person name="Thomas B.C."/>
            <person name="Sharon I."/>
            <person name="Castelle C.J."/>
            <person name="Singh A."/>
            <person name="Wilkins M.J."/>
            <person name="Williams K.H."/>
            <person name="Banfield J.F."/>
        </authorList>
    </citation>
    <scope>NUCLEOTIDE SEQUENCE [LARGE SCALE GENOMIC DNA]</scope>
</reference>
<evidence type="ECO:0000313" key="1">
    <source>
        <dbReference type="EMBL" id="KKT92402.1"/>
    </source>
</evidence>
<protein>
    <submittedName>
        <fullName evidence="1">Uncharacterized protein</fullName>
    </submittedName>
</protein>
<evidence type="ECO:0000313" key="2">
    <source>
        <dbReference type="Proteomes" id="UP000033966"/>
    </source>
</evidence>
<gene>
    <name evidence="1" type="ORF">UW92_C0002G0046</name>
</gene>
<name>A0A0G1NH08_9BACT</name>
<organism evidence="1 2">
    <name type="scientific">Candidatus Jorgensenbacteria bacterium GW2011_GWA2_45_13</name>
    <dbReference type="NCBI Taxonomy" id="1618662"/>
    <lineage>
        <taxon>Bacteria</taxon>
        <taxon>Candidatus Joergenseniibacteriota</taxon>
    </lineage>
</organism>
<dbReference type="EMBL" id="LCKF01000002">
    <property type="protein sequence ID" value="KKT92402.1"/>
    <property type="molecule type" value="Genomic_DNA"/>
</dbReference>